<evidence type="ECO:0000256" key="3">
    <source>
        <dbReference type="ARBA" id="ARBA00022833"/>
    </source>
</evidence>
<dbReference type="AlphaFoldDB" id="S9TNG4"/>
<organism evidence="8 9">
    <name type="scientific">Strigomonas culicis</name>
    <dbReference type="NCBI Taxonomy" id="28005"/>
    <lineage>
        <taxon>Eukaryota</taxon>
        <taxon>Discoba</taxon>
        <taxon>Euglenozoa</taxon>
        <taxon>Kinetoplastea</taxon>
        <taxon>Metakinetoplastina</taxon>
        <taxon>Trypanosomatida</taxon>
        <taxon>Trypanosomatidae</taxon>
        <taxon>Strigomonadinae</taxon>
        <taxon>Strigomonas</taxon>
    </lineage>
</organism>
<dbReference type="InterPro" id="IPR013083">
    <property type="entry name" value="Znf_RING/FYVE/PHD"/>
</dbReference>
<dbReference type="Pfam" id="PF13445">
    <property type="entry name" value="zf-RING_UBOX"/>
    <property type="match status" value="1"/>
</dbReference>
<gene>
    <name evidence="8" type="ORF">STCU_10092</name>
</gene>
<keyword evidence="9" id="KW-1185">Reference proteome</keyword>
<dbReference type="InterPro" id="IPR001841">
    <property type="entry name" value="Znf_RING"/>
</dbReference>
<dbReference type="InterPro" id="IPR027370">
    <property type="entry name" value="Znf-RING_euk"/>
</dbReference>
<feature type="domain" description="RING-type" evidence="7">
    <location>
        <begin position="230"/>
        <end position="270"/>
    </location>
</feature>
<evidence type="ECO:0000256" key="6">
    <source>
        <dbReference type="SAM" id="MobiDB-lite"/>
    </source>
</evidence>
<reference evidence="8 9" key="1">
    <citation type="journal article" date="2013" name="PLoS ONE">
        <title>Predicting the Proteins of Angomonas deanei, Strigomonas culicis and Their Respective Endosymbionts Reveals New Aspects of the Trypanosomatidae Family.</title>
        <authorList>
            <person name="Motta M.C."/>
            <person name="Martins A.C."/>
            <person name="de Souza S.S."/>
            <person name="Catta-Preta C.M."/>
            <person name="Silva R."/>
            <person name="Klein C.C."/>
            <person name="de Almeida L.G."/>
            <person name="de Lima Cunha O."/>
            <person name="Ciapina L.P."/>
            <person name="Brocchi M."/>
            <person name="Colabardini A.C."/>
            <person name="de Araujo Lima B."/>
            <person name="Machado C.R."/>
            <person name="de Almeida Soares C.M."/>
            <person name="Probst C.M."/>
            <person name="de Menezes C.B."/>
            <person name="Thompson C.E."/>
            <person name="Bartholomeu D.C."/>
            <person name="Gradia D.F."/>
            <person name="Pavoni D.P."/>
            <person name="Grisard E.C."/>
            <person name="Fantinatti-Garboggini F."/>
            <person name="Marchini F.K."/>
            <person name="Rodrigues-Luiz G.F."/>
            <person name="Wagner G."/>
            <person name="Goldman G.H."/>
            <person name="Fietto J.L."/>
            <person name="Elias M.C."/>
            <person name="Goldman M.H."/>
            <person name="Sagot M.F."/>
            <person name="Pereira M."/>
            <person name="Stoco P.H."/>
            <person name="de Mendonca-Neto R.P."/>
            <person name="Teixeira S.M."/>
            <person name="Maciel T.E."/>
            <person name="de Oliveira Mendes T.A."/>
            <person name="Urmenyi T.P."/>
            <person name="de Souza W."/>
            <person name="Schenkman S."/>
            <person name="de Vasconcelos A.T."/>
        </authorList>
    </citation>
    <scope>NUCLEOTIDE SEQUENCE [LARGE SCALE GENOMIC DNA]</scope>
</reference>
<protein>
    <recommendedName>
        <fullName evidence="7">RING-type domain-containing protein</fullName>
    </recommendedName>
</protein>
<evidence type="ECO:0000259" key="7">
    <source>
        <dbReference type="PROSITE" id="PS50089"/>
    </source>
</evidence>
<dbReference type="PANTHER" id="PTHR25464">
    <property type="entry name" value="TRIPARTITE MOTIF-CONTAINING PROTEIN 2-LIKE PROTEIN"/>
    <property type="match status" value="1"/>
</dbReference>
<comment type="caution">
    <text evidence="8">The sequence shown here is derived from an EMBL/GenBank/DDBJ whole genome shotgun (WGS) entry which is preliminary data.</text>
</comment>
<sequence length="345" mass="38764">MQGEGGKEGNAGPNRKKWDASQQKSRNLVGDILPSDLEEGEEAQEPEEEEEEVQGFLLDEGRLREKFRKEAEEDLQALFEECIQLREEVAEQDRLLKSFHKDVYHLSRGKDGLNSEHFALELTKEVNLFAQENHLKLNKILLNASSDSIESIADGFLRRFGKERPEMHDAGTQVTDEDLGYVDEGVKQVETRLNELYFHEKGLVQSIKLATVAVANIMSFHSSLEIESTCKECFYIFENPRTLWPCGHTFCLQCLSGMYNRNGELICTECGSACEVGYTPNLTVELISNYQLLQESAEGNGQASGGKGRTIESVLRNIIKDLLSTQRSYGAAVGPELTAQRVSFE</sequence>
<dbReference type="SUPFAM" id="SSF57850">
    <property type="entry name" value="RING/U-box"/>
    <property type="match status" value="1"/>
</dbReference>
<keyword evidence="3" id="KW-0862">Zinc</keyword>
<dbReference type="Gene3D" id="3.30.40.10">
    <property type="entry name" value="Zinc/RING finger domain, C3HC4 (zinc finger)"/>
    <property type="match status" value="1"/>
</dbReference>
<dbReference type="InterPro" id="IPR017907">
    <property type="entry name" value="Znf_RING_CS"/>
</dbReference>
<dbReference type="GO" id="GO:0008270">
    <property type="term" value="F:zinc ion binding"/>
    <property type="evidence" value="ECO:0007669"/>
    <property type="project" value="UniProtKB-KW"/>
</dbReference>
<evidence type="ECO:0000313" key="8">
    <source>
        <dbReference type="EMBL" id="EPY18269.1"/>
    </source>
</evidence>
<name>S9TNG4_9TRYP</name>
<keyword evidence="1" id="KW-0479">Metal-binding</keyword>
<dbReference type="Proteomes" id="UP000015354">
    <property type="component" value="Unassembled WGS sequence"/>
</dbReference>
<keyword evidence="5" id="KW-0175">Coiled coil</keyword>
<feature type="coiled-coil region" evidence="5">
    <location>
        <begin position="68"/>
        <end position="95"/>
    </location>
</feature>
<feature type="compositionally biased region" description="Acidic residues" evidence="6">
    <location>
        <begin position="36"/>
        <end position="53"/>
    </location>
</feature>
<evidence type="ECO:0000313" key="9">
    <source>
        <dbReference type="Proteomes" id="UP000015354"/>
    </source>
</evidence>
<accession>S9TNG4</accession>
<evidence type="ECO:0000256" key="5">
    <source>
        <dbReference type="SAM" id="Coils"/>
    </source>
</evidence>
<dbReference type="PROSITE" id="PS50089">
    <property type="entry name" value="ZF_RING_2"/>
    <property type="match status" value="1"/>
</dbReference>
<dbReference type="PANTHER" id="PTHR25464:SF2">
    <property type="entry name" value="RING-TYPE DOMAIN-CONTAINING PROTEIN"/>
    <property type="match status" value="1"/>
</dbReference>
<evidence type="ECO:0000256" key="2">
    <source>
        <dbReference type="ARBA" id="ARBA00022771"/>
    </source>
</evidence>
<evidence type="ECO:0000256" key="1">
    <source>
        <dbReference type="ARBA" id="ARBA00022723"/>
    </source>
</evidence>
<feature type="region of interest" description="Disordered" evidence="6">
    <location>
        <begin position="1"/>
        <end position="55"/>
    </location>
</feature>
<evidence type="ECO:0000256" key="4">
    <source>
        <dbReference type="PROSITE-ProRule" id="PRU00175"/>
    </source>
</evidence>
<dbReference type="EMBL" id="ATMH01010013">
    <property type="protein sequence ID" value="EPY18269.1"/>
    <property type="molecule type" value="Genomic_DNA"/>
</dbReference>
<proteinExistence type="predicted"/>
<dbReference type="PROSITE" id="PS00518">
    <property type="entry name" value="ZF_RING_1"/>
    <property type="match status" value="1"/>
</dbReference>
<keyword evidence="2 4" id="KW-0863">Zinc-finger</keyword>
<dbReference type="OrthoDB" id="265776at2759"/>